<dbReference type="SUPFAM" id="SSF81799">
    <property type="entry name" value="Putative methyltransferase TM0872, insert domain"/>
    <property type="match status" value="1"/>
</dbReference>
<dbReference type="PANTHER" id="PTHR11265:SF0">
    <property type="entry name" value="12S RRNA N4-METHYLCYTIDINE METHYLTRANSFERASE"/>
    <property type="match status" value="1"/>
</dbReference>
<reference evidence="7" key="1">
    <citation type="journal article" date="2005" name="Environ. Microbiol.">
        <title>Genetic and functional properties of uncultivated thermophilic crenarchaeotes from a subsurface gold mine as revealed by analysis of genome fragments.</title>
        <authorList>
            <person name="Nunoura T."/>
            <person name="Hirayama H."/>
            <person name="Takami H."/>
            <person name="Oida H."/>
            <person name="Nishi S."/>
            <person name="Shimamura S."/>
            <person name="Suzuki Y."/>
            <person name="Inagaki F."/>
            <person name="Takai K."/>
            <person name="Nealson K.H."/>
            <person name="Horikoshi K."/>
        </authorList>
    </citation>
    <scope>NUCLEOTIDE SEQUENCE</scope>
</reference>
<dbReference type="InterPro" id="IPR029063">
    <property type="entry name" value="SAM-dependent_MTases_sf"/>
</dbReference>
<dbReference type="InterPro" id="IPR023397">
    <property type="entry name" value="SAM-dep_MeTrfase_MraW_recog"/>
</dbReference>
<comment type="similarity">
    <text evidence="1 6">Belongs to the methyltransferase superfamily. RsmH family.</text>
</comment>
<keyword evidence="3 6" id="KW-0489">Methyltransferase</keyword>
<dbReference type="GO" id="GO:0071424">
    <property type="term" value="F:rRNA (cytosine-N4-)-methyltransferase activity"/>
    <property type="evidence" value="ECO:0007669"/>
    <property type="project" value="UniProtKB-UniRule"/>
</dbReference>
<feature type="binding site" evidence="6">
    <location>
        <position position="51"/>
    </location>
    <ligand>
        <name>S-adenosyl-L-methionine</name>
        <dbReference type="ChEBI" id="CHEBI:59789"/>
    </ligand>
</feature>
<keyword evidence="5 6" id="KW-0949">S-adenosyl-L-methionine</keyword>
<evidence type="ECO:0000256" key="4">
    <source>
        <dbReference type="ARBA" id="ARBA00022679"/>
    </source>
</evidence>
<feature type="binding site" evidence="6">
    <location>
        <begin position="32"/>
        <end position="34"/>
    </location>
    <ligand>
        <name>S-adenosyl-L-methionine</name>
        <dbReference type="ChEBI" id="CHEBI:59789"/>
    </ligand>
</feature>
<dbReference type="Gene3D" id="1.10.150.170">
    <property type="entry name" value="Putative methyltransferase TM0872, insert domain"/>
    <property type="match status" value="1"/>
</dbReference>
<feature type="binding site" evidence="6">
    <location>
        <position position="106"/>
    </location>
    <ligand>
        <name>S-adenosyl-L-methionine</name>
        <dbReference type="ChEBI" id="CHEBI:59789"/>
    </ligand>
</feature>
<dbReference type="PANTHER" id="PTHR11265">
    <property type="entry name" value="S-ADENOSYL-METHYLTRANSFERASE MRAW"/>
    <property type="match status" value="1"/>
</dbReference>
<accession>H5SRI0</accession>
<evidence type="ECO:0000256" key="5">
    <source>
        <dbReference type="ARBA" id="ARBA00022691"/>
    </source>
</evidence>
<dbReference type="HAMAP" id="MF_01007">
    <property type="entry name" value="16SrRNA_methyltr_H"/>
    <property type="match status" value="1"/>
</dbReference>
<feature type="binding site" evidence="6">
    <location>
        <position position="78"/>
    </location>
    <ligand>
        <name>S-adenosyl-L-methionine</name>
        <dbReference type="ChEBI" id="CHEBI:59789"/>
    </ligand>
</feature>
<dbReference type="AlphaFoldDB" id="H5SRI0"/>
<gene>
    <name evidence="6" type="primary">rsmH</name>
    <name evidence="7" type="ORF">HGMM_OP2C245</name>
</gene>
<keyword evidence="4 6" id="KW-0808">Transferase</keyword>
<comment type="function">
    <text evidence="6">Specifically methylates the N4 position of cytidine in position 1402 (C1402) of 16S rRNA.</text>
</comment>
<dbReference type="NCBIfam" id="TIGR00006">
    <property type="entry name" value="16S rRNA (cytosine(1402)-N(4))-methyltransferase RsmH"/>
    <property type="match status" value="1"/>
</dbReference>
<sequence length="314" mass="34738">MRPHQPVMVAEVLELLAVRPDGIYVDGTVGGGGHAAQIASHLQSGLLIGLDCDPNALELARARLHEFVDRVKLVHANFAELDRVLDDLKIQAVHGILLDLGVSLTQLDTPERGLSFRLEGPLDMRLDPTQELTAADLVNSLDERELFKIFREYGEERWAARIAKNIVRARRAARRAAPIETTSDLVKIIERSIPAAVRYKSRIHPATRVFQALRIAVNNELENLHKALTVGCERLAPGGRFVVISSTLSKIASSRDFFEKSSSWARPSRSGGHCAHLQRSVHKTPARAAPSSAPCRKLSFVEIPQCRRMNPPSQ</sequence>
<keyword evidence="2 6" id="KW-0698">rRNA processing</keyword>
<evidence type="ECO:0000313" key="7">
    <source>
        <dbReference type="EMBL" id="BAL58697.1"/>
    </source>
</evidence>
<feature type="binding site" evidence="6">
    <location>
        <position position="99"/>
    </location>
    <ligand>
        <name>S-adenosyl-L-methionine</name>
        <dbReference type="ChEBI" id="CHEBI:59789"/>
    </ligand>
</feature>
<dbReference type="EMBL" id="AP011801">
    <property type="protein sequence ID" value="BAL58697.1"/>
    <property type="molecule type" value="Genomic_DNA"/>
</dbReference>
<dbReference type="GO" id="GO:0070475">
    <property type="term" value="P:rRNA base methylation"/>
    <property type="evidence" value="ECO:0007669"/>
    <property type="project" value="UniProtKB-UniRule"/>
</dbReference>
<protein>
    <recommendedName>
        <fullName evidence="6">Ribosomal RNA small subunit methyltransferase H</fullName>
        <ecNumber evidence="6">2.1.1.199</ecNumber>
    </recommendedName>
    <alternativeName>
        <fullName evidence="6">16S rRNA m(4)C1402 methyltransferase</fullName>
    </alternativeName>
    <alternativeName>
        <fullName evidence="6">rRNA (cytosine-N(4)-)-methyltransferase RsmH</fullName>
    </alternativeName>
</protein>
<proteinExistence type="inferred from homology"/>
<evidence type="ECO:0000256" key="1">
    <source>
        <dbReference type="ARBA" id="ARBA00010396"/>
    </source>
</evidence>
<dbReference type="CDD" id="cd02440">
    <property type="entry name" value="AdoMet_MTases"/>
    <property type="match status" value="1"/>
</dbReference>
<evidence type="ECO:0000256" key="2">
    <source>
        <dbReference type="ARBA" id="ARBA00022552"/>
    </source>
</evidence>
<name>H5SRI0_ACEAU</name>
<evidence type="ECO:0000256" key="3">
    <source>
        <dbReference type="ARBA" id="ARBA00022603"/>
    </source>
</evidence>
<dbReference type="InterPro" id="IPR002903">
    <property type="entry name" value="RsmH"/>
</dbReference>
<keyword evidence="6" id="KW-0963">Cytoplasm</keyword>
<evidence type="ECO:0000256" key="6">
    <source>
        <dbReference type="HAMAP-Rule" id="MF_01007"/>
    </source>
</evidence>
<comment type="subcellular location">
    <subcellularLocation>
        <location evidence="6">Cytoplasm</location>
    </subcellularLocation>
</comment>
<dbReference type="Pfam" id="PF01795">
    <property type="entry name" value="Methyltransf_5"/>
    <property type="match status" value="1"/>
</dbReference>
<dbReference type="EC" id="2.1.1.199" evidence="6"/>
<comment type="catalytic activity">
    <reaction evidence="6">
        <text>cytidine(1402) in 16S rRNA + S-adenosyl-L-methionine = N(4)-methylcytidine(1402) in 16S rRNA + S-adenosyl-L-homocysteine + H(+)</text>
        <dbReference type="Rhea" id="RHEA:42928"/>
        <dbReference type="Rhea" id="RHEA-COMP:10286"/>
        <dbReference type="Rhea" id="RHEA-COMP:10287"/>
        <dbReference type="ChEBI" id="CHEBI:15378"/>
        <dbReference type="ChEBI" id="CHEBI:57856"/>
        <dbReference type="ChEBI" id="CHEBI:59789"/>
        <dbReference type="ChEBI" id="CHEBI:74506"/>
        <dbReference type="ChEBI" id="CHEBI:82748"/>
        <dbReference type="EC" id="2.1.1.199"/>
    </reaction>
</comment>
<reference evidence="7" key="2">
    <citation type="journal article" date="2012" name="PLoS ONE">
        <title>A Deeply Branching Thermophilic Bacterium with an Ancient Acetyl-CoA Pathway Dominates a Subsurface Ecosystem.</title>
        <authorList>
            <person name="Takami H."/>
            <person name="Noguchi H."/>
            <person name="Takaki Y."/>
            <person name="Uchiyama I."/>
            <person name="Toyoda A."/>
            <person name="Nishi S."/>
            <person name="Chee G.-J."/>
            <person name="Arai W."/>
            <person name="Nunoura T."/>
            <person name="Itoh T."/>
            <person name="Hattori M."/>
            <person name="Takai K."/>
        </authorList>
    </citation>
    <scope>NUCLEOTIDE SEQUENCE</scope>
</reference>
<organism evidence="7">
    <name type="scientific">Acetithermum autotrophicum</name>
    <dbReference type="NCBI Taxonomy" id="1446466"/>
    <lineage>
        <taxon>Bacteria</taxon>
        <taxon>Candidatus Bipolaricaulota</taxon>
        <taxon>Candidatus Acetithermum</taxon>
    </lineage>
</organism>
<dbReference type="GO" id="GO:0005737">
    <property type="term" value="C:cytoplasm"/>
    <property type="evidence" value="ECO:0007669"/>
    <property type="project" value="UniProtKB-SubCell"/>
</dbReference>
<dbReference type="SUPFAM" id="SSF53335">
    <property type="entry name" value="S-adenosyl-L-methionine-dependent methyltransferases"/>
    <property type="match status" value="1"/>
</dbReference>
<dbReference type="Gene3D" id="3.40.50.150">
    <property type="entry name" value="Vaccinia Virus protein VP39"/>
    <property type="match status" value="1"/>
</dbReference>